<comment type="catalytic activity">
    <reaction evidence="10 11">
        <text>NAD(+) + (deoxyribonucleotide)n-3'-hydroxyl + 5'-phospho-(deoxyribonucleotide)m = (deoxyribonucleotide)n+m + AMP + beta-nicotinamide D-nucleotide.</text>
        <dbReference type="EC" id="6.5.1.2"/>
    </reaction>
</comment>
<dbReference type="Proteomes" id="UP001314181">
    <property type="component" value="Unassembled WGS sequence"/>
</dbReference>
<feature type="domain" description="BRCT" evidence="12">
    <location>
        <begin position="590"/>
        <end position="663"/>
    </location>
</feature>
<comment type="caution">
    <text evidence="13">The sequence shown here is derived from an EMBL/GenBank/DDBJ whole genome shotgun (WGS) entry which is preliminary data.</text>
</comment>
<dbReference type="InterPro" id="IPR010994">
    <property type="entry name" value="RuvA_2-like"/>
</dbReference>
<dbReference type="EC" id="6.5.1.2" evidence="11"/>
<dbReference type="Gene3D" id="1.10.287.610">
    <property type="entry name" value="Helix hairpin bin"/>
    <property type="match status" value="1"/>
</dbReference>
<feature type="binding site" evidence="11">
    <location>
        <position position="419"/>
    </location>
    <ligand>
        <name>Zn(2+)</name>
        <dbReference type="ChEBI" id="CHEBI:29105"/>
    </ligand>
</feature>
<dbReference type="Pfam" id="PF03119">
    <property type="entry name" value="DNA_ligase_ZBD"/>
    <property type="match status" value="1"/>
</dbReference>
<evidence type="ECO:0000313" key="14">
    <source>
        <dbReference type="Proteomes" id="UP001314181"/>
    </source>
</evidence>
<dbReference type="Gene3D" id="3.30.470.30">
    <property type="entry name" value="DNA ligase/mRNA capping enzyme"/>
    <property type="match status" value="1"/>
</dbReference>
<keyword evidence="9 11" id="KW-0464">Manganese</keyword>
<evidence type="ECO:0000256" key="4">
    <source>
        <dbReference type="ARBA" id="ARBA00022723"/>
    </source>
</evidence>
<dbReference type="Pfam" id="PF01653">
    <property type="entry name" value="DNA_ligase_aden"/>
    <property type="match status" value="1"/>
</dbReference>
<evidence type="ECO:0000256" key="11">
    <source>
        <dbReference type="HAMAP-Rule" id="MF_01588"/>
    </source>
</evidence>
<name>A0ABP0EWS8_9RICK</name>
<feature type="binding site" evidence="11">
    <location>
        <begin position="78"/>
        <end position="79"/>
    </location>
    <ligand>
        <name>NAD(+)</name>
        <dbReference type="ChEBI" id="CHEBI:57540"/>
    </ligand>
</feature>
<dbReference type="InterPro" id="IPR004150">
    <property type="entry name" value="NAD_DNA_ligase_OB"/>
</dbReference>
<dbReference type="InterPro" id="IPR004149">
    <property type="entry name" value="Znf_DNAligase_C4"/>
</dbReference>
<evidence type="ECO:0000313" key="13">
    <source>
        <dbReference type="EMBL" id="CAK8163328.1"/>
    </source>
</evidence>
<evidence type="ECO:0000256" key="9">
    <source>
        <dbReference type="ARBA" id="ARBA00023211"/>
    </source>
</evidence>
<gene>
    <name evidence="11 13" type="primary">ligA</name>
    <name evidence="13" type="ORF">CAXC1_330088</name>
</gene>
<feature type="binding site" evidence="11">
    <location>
        <position position="135"/>
    </location>
    <ligand>
        <name>NAD(+)</name>
        <dbReference type="ChEBI" id="CHEBI:57540"/>
    </ligand>
</feature>
<feature type="binding site" evidence="11">
    <location>
        <position position="404"/>
    </location>
    <ligand>
        <name>Zn(2+)</name>
        <dbReference type="ChEBI" id="CHEBI:29105"/>
    </ligand>
</feature>
<evidence type="ECO:0000256" key="3">
    <source>
        <dbReference type="ARBA" id="ARBA00022705"/>
    </source>
</evidence>
<dbReference type="SMART" id="SM00292">
    <property type="entry name" value="BRCT"/>
    <property type="match status" value="1"/>
</dbReference>
<organism evidence="13 14">
    <name type="scientific">Candidatus Xenohaliotis californiensis</name>
    <dbReference type="NCBI Taxonomy" id="84677"/>
    <lineage>
        <taxon>Bacteria</taxon>
        <taxon>Pseudomonadati</taxon>
        <taxon>Pseudomonadota</taxon>
        <taxon>Alphaproteobacteria</taxon>
        <taxon>Rickettsiales</taxon>
        <taxon>Anaplasmataceae</taxon>
        <taxon>Candidatus Xenohaliotis</taxon>
    </lineage>
</organism>
<reference evidence="13 14" key="1">
    <citation type="submission" date="2024-01" db="EMBL/GenBank/DDBJ databases">
        <authorList>
            <person name="Kunselman E."/>
        </authorList>
    </citation>
    <scope>NUCLEOTIDE SEQUENCE [LARGE SCALE GENOMIC DNA]</scope>
    <source>
        <strain evidence="13">2 abalone samples</strain>
    </source>
</reference>
<dbReference type="SUPFAM" id="SSF56091">
    <property type="entry name" value="DNA ligase/mRNA capping enzyme, catalytic domain"/>
    <property type="match status" value="1"/>
</dbReference>
<dbReference type="InterPro" id="IPR013840">
    <property type="entry name" value="DNAligase_N"/>
</dbReference>
<comment type="similarity">
    <text evidence="11">Belongs to the NAD-dependent DNA ligase family. LigA subfamily.</text>
</comment>
<feature type="binding site" evidence="11">
    <location>
        <position position="112"/>
    </location>
    <ligand>
        <name>NAD(+)</name>
        <dbReference type="ChEBI" id="CHEBI:57540"/>
    </ligand>
</feature>
<dbReference type="EMBL" id="CAWVOK010000026">
    <property type="protein sequence ID" value="CAK8163328.1"/>
    <property type="molecule type" value="Genomic_DNA"/>
</dbReference>
<evidence type="ECO:0000256" key="2">
    <source>
        <dbReference type="ARBA" id="ARBA00022598"/>
    </source>
</evidence>
<evidence type="ECO:0000256" key="5">
    <source>
        <dbReference type="ARBA" id="ARBA00022763"/>
    </source>
</evidence>
<keyword evidence="8 11" id="KW-0234">DNA repair</keyword>
<accession>A0ABP0EWS8</accession>
<keyword evidence="5 11" id="KW-0227">DNA damage</keyword>
<dbReference type="GO" id="GO:0003911">
    <property type="term" value="F:DNA ligase (NAD+) activity"/>
    <property type="evidence" value="ECO:0007669"/>
    <property type="project" value="UniProtKB-EC"/>
</dbReference>
<dbReference type="InterPro" id="IPR036420">
    <property type="entry name" value="BRCT_dom_sf"/>
</dbReference>
<keyword evidence="14" id="KW-1185">Reference proteome</keyword>
<keyword evidence="3 11" id="KW-0235">DNA replication</keyword>
<dbReference type="Gene3D" id="1.10.150.20">
    <property type="entry name" value="5' to 3' exonuclease, C-terminal subdomain"/>
    <property type="match status" value="2"/>
</dbReference>
<dbReference type="CDD" id="cd00114">
    <property type="entry name" value="LIGANc"/>
    <property type="match status" value="1"/>
</dbReference>
<dbReference type="Gene3D" id="6.20.10.30">
    <property type="match status" value="1"/>
</dbReference>
<dbReference type="Pfam" id="PF00533">
    <property type="entry name" value="BRCT"/>
    <property type="match status" value="1"/>
</dbReference>
<dbReference type="CDD" id="cd17748">
    <property type="entry name" value="BRCT_DNA_ligase_like"/>
    <property type="match status" value="1"/>
</dbReference>
<dbReference type="NCBIfam" id="NF005932">
    <property type="entry name" value="PRK07956.1"/>
    <property type="match status" value="1"/>
</dbReference>
<dbReference type="InterPro" id="IPR001357">
    <property type="entry name" value="BRCT_dom"/>
</dbReference>
<dbReference type="SMART" id="SM00532">
    <property type="entry name" value="LIGANc"/>
    <property type="match status" value="1"/>
</dbReference>
<proteinExistence type="inferred from homology"/>
<dbReference type="SUPFAM" id="SSF50249">
    <property type="entry name" value="Nucleic acid-binding proteins"/>
    <property type="match status" value="1"/>
</dbReference>
<dbReference type="PANTHER" id="PTHR23389:SF9">
    <property type="entry name" value="DNA LIGASE"/>
    <property type="match status" value="1"/>
</dbReference>
<feature type="binding site" evidence="11">
    <location>
        <position position="283"/>
    </location>
    <ligand>
        <name>NAD(+)</name>
        <dbReference type="ChEBI" id="CHEBI:57540"/>
    </ligand>
</feature>
<evidence type="ECO:0000256" key="7">
    <source>
        <dbReference type="ARBA" id="ARBA00023027"/>
    </source>
</evidence>
<keyword evidence="11" id="KW-0460">Magnesium</keyword>
<dbReference type="InterPro" id="IPR013839">
    <property type="entry name" value="DNAligase_adenylation"/>
</dbReference>
<comment type="function">
    <text evidence="1 11">DNA ligase that catalyzes the formation of phosphodiester linkages between 5'-phosphoryl and 3'-hydroxyl groups in double-stranded DNA using NAD as a coenzyme and as the energy source for the reaction. It is essential for DNA replication and repair of damaged DNA.</text>
</comment>
<evidence type="ECO:0000256" key="8">
    <source>
        <dbReference type="ARBA" id="ARBA00023204"/>
    </source>
</evidence>
<keyword evidence="7 11" id="KW-0520">NAD</keyword>
<dbReference type="PIRSF" id="PIRSF001604">
    <property type="entry name" value="LigA"/>
    <property type="match status" value="1"/>
</dbReference>
<feature type="binding site" evidence="11">
    <location>
        <position position="401"/>
    </location>
    <ligand>
        <name>Zn(2+)</name>
        <dbReference type="ChEBI" id="CHEBI:29105"/>
    </ligand>
</feature>
<evidence type="ECO:0000256" key="10">
    <source>
        <dbReference type="ARBA" id="ARBA00034005"/>
    </source>
</evidence>
<dbReference type="PROSITE" id="PS50172">
    <property type="entry name" value="BRCT"/>
    <property type="match status" value="1"/>
</dbReference>
<dbReference type="SUPFAM" id="SSF52113">
    <property type="entry name" value="BRCT domain"/>
    <property type="match status" value="1"/>
</dbReference>
<feature type="binding site" evidence="11">
    <location>
        <begin position="35"/>
        <end position="39"/>
    </location>
    <ligand>
        <name>NAD(+)</name>
        <dbReference type="ChEBI" id="CHEBI:57540"/>
    </ligand>
</feature>
<feature type="binding site" evidence="11">
    <location>
        <position position="425"/>
    </location>
    <ligand>
        <name>Zn(2+)</name>
        <dbReference type="ChEBI" id="CHEBI:29105"/>
    </ligand>
</feature>
<feature type="binding site" evidence="11">
    <location>
        <position position="307"/>
    </location>
    <ligand>
        <name>NAD(+)</name>
        <dbReference type="ChEBI" id="CHEBI:57540"/>
    </ligand>
</feature>
<dbReference type="SUPFAM" id="SSF47781">
    <property type="entry name" value="RuvA domain 2-like"/>
    <property type="match status" value="1"/>
</dbReference>
<dbReference type="PANTHER" id="PTHR23389">
    <property type="entry name" value="CHROMOSOME TRANSMISSION FIDELITY FACTOR 18"/>
    <property type="match status" value="1"/>
</dbReference>
<protein>
    <recommendedName>
        <fullName evidence="11">DNA ligase</fullName>
        <ecNumber evidence="11">6.5.1.2</ecNumber>
    </recommendedName>
    <alternativeName>
        <fullName evidence="11">Polydeoxyribonucleotide synthase [NAD(+)]</fullName>
    </alternativeName>
</protein>
<feature type="binding site" evidence="11">
    <location>
        <position position="171"/>
    </location>
    <ligand>
        <name>NAD(+)</name>
        <dbReference type="ChEBI" id="CHEBI:57540"/>
    </ligand>
</feature>
<dbReference type="InterPro" id="IPR012340">
    <property type="entry name" value="NA-bd_OB-fold"/>
</dbReference>
<evidence type="ECO:0000256" key="1">
    <source>
        <dbReference type="ARBA" id="ARBA00004067"/>
    </source>
</evidence>
<dbReference type="NCBIfam" id="TIGR00575">
    <property type="entry name" value="dnlj"/>
    <property type="match status" value="1"/>
</dbReference>
<dbReference type="Gene3D" id="3.40.50.10190">
    <property type="entry name" value="BRCT domain"/>
    <property type="match status" value="1"/>
</dbReference>
<evidence type="ECO:0000256" key="6">
    <source>
        <dbReference type="ARBA" id="ARBA00022833"/>
    </source>
</evidence>
<dbReference type="InterPro" id="IPR001679">
    <property type="entry name" value="DNA_ligase"/>
</dbReference>
<keyword evidence="2 11" id="KW-0436">Ligase</keyword>
<dbReference type="HAMAP" id="MF_01588">
    <property type="entry name" value="DNA_ligase_A"/>
    <property type="match status" value="1"/>
</dbReference>
<dbReference type="Pfam" id="PF03120">
    <property type="entry name" value="OB_DNA_ligase"/>
    <property type="match status" value="1"/>
</dbReference>
<evidence type="ECO:0000259" key="12">
    <source>
        <dbReference type="PROSITE" id="PS50172"/>
    </source>
</evidence>
<feature type="active site" description="N6-AMP-lysine intermediate" evidence="11">
    <location>
        <position position="114"/>
    </location>
</feature>
<keyword evidence="4 11" id="KW-0479">Metal-binding</keyword>
<keyword evidence="6 11" id="KW-0862">Zinc</keyword>
<comment type="cofactor">
    <cofactor evidence="11">
        <name>Mg(2+)</name>
        <dbReference type="ChEBI" id="CHEBI:18420"/>
    </cofactor>
    <cofactor evidence="11">
        <name>Mn(2+)</name>
        <dbReference type="ChEBI" id="CHEBI:29035"/>
    </cofactor>
</comment>
<dbReference type="Pfam" id="PF14520">
    <property type="entry name" value="HHH_5"/>
    <property type="match status" value="1"/>
</dbReference>
<dbReference type="Gene3D" id="2.40.50.140">
    <property type="entry name" value="Nucleic acid-binding proteins"/>
    <property type="match status" value="1"/>
</dbReference>
<sequence>MINTDLLLQKLEKINAEITKHSNLYYNQSSPIISDAKYDKLCQARDKLEKKLSLNGSTVGAPPSDRFIKVPHTSPMLSLSNGFTIKDIENFITKIKKFLNLSEKSTIDFYCEQKIDGVSISLVYINSKLVNALTRGNGYIGEDILCNVSHMFPKYLQGSEKKPVKVEIRGEIYIDHNEFAKINAKNSNEFLNPRNAASGSIRHLDSNITKQRNLRYFAYTVGTCTGIKFNSQSEIIETLDKWGFTVNKTHFATNNINKMLEWYSKICTQRPHLNYDIDGIVYKVNSTSLQKRLGYANRYPRWAIAHKFPAQQMETTVKDITIQVGRTGVLTPIAELSPVNLSGVTIRRASLHNKDDITKKDIRINDIVTIVRAGDIIPQVLRANQDKRNSYSKPFEFPLNCPSCGTLTISDIKNVAVKCPNEFNCPAQIIGKLAHFTSREALNITGLGKKQIECLFSVGLIKNLTSIFTLQVEDMAKLPNWGKKSAENLVYEIEKKRTIELNCFIYALGIKFIGINTAKIFSQHLRNYQNFYLLLNNINNERITTTLNNIDGIGNKTIESLKSFTQIKENILLLNNLANILTIKHNQIKQTKSTISNKTIIFTGKLTSMSRAEAKSIAEKLGARVSSNIIHDTNYLVSNAINSSKIKKAQQLGIKIITEKDWLEIINNNHL</sequence>